<sequence length="239" mass="27174">MTRMFRQLMAVCAVTAISFSVSAEENFVYWPDADYDPAIPSFRDVLGYGPGEKITWHSDAIRYFEALEAAAPQRIAAHSYAQSWEGRDLIYVIVTSAKNMSRIEEIKSGMQRLRDPRVTSRSEAEQIIESQPAVTWLSYGVHGNEHSSTEAAMLTAYHLLASRGDARVDDIMRDTVVIIDPMQNPDGRDRFIQNFTMANGLVPDEDRISAEHDEPWPGGRTNHYLFDLNRDWFILSQPE</sequence>
<evidence type="ECO:0000256" key="3">
    <source>
        <dbReference type="ARBA" id="ARBA00022670"/>
    </source>
</evidence>
<dbReference type="GO" id="GO:0006508">
    <property type="term" value="P:proteolysis"/>
    <property type="evidence" value="ECO:0007669"/>
    <property type="project" value="UniProtKB-KW"/>
</dbReference>
<dbReference type="Gene3D" id="3.40.630.10">
    <property type="entry name" value="Zn peptidases"/>
    <property type="match status" value="1"/>
</dbReference>
<evidence type="ECO:0000259" key="7">
    <source>
        <dbReference type="Pfam" id="PF00246"/>
    </source>
</evidence>
<keyword evidence="3" id="KW-0645">Protease</keyword>
<evidence type="ECO:0000256" key="4">
    <source>
        <dbReference type="ARBA" id="ARBA00022801"/>
    </source>
</evidence>
<name>A0A382KYI0_9ZZZZ</name>
<accession>A0A382KYI0</accession>
<dbReference type="SUPFAM" id="SSF53187">
    <property type="entry name" value="Zn-dependent exopeptidases"/>
    <property type="match status" value="1"/>
</dbReference>
<dbReference type="AlphaFoldDB" id="A0A382KYI0"/>
<dbReference type="InterPro" id="IPR000834">
    <property type="entry name" value="Peptidase_M14"/>
</dbReference>
<organism evidence="8">
    <name type="scientific">marine metagenome</name>
    <dbReference type="NCBI Taxonomy" id="408172"/>
    <lineage>
        <taxon>unclassified sequences</taxon>
        <taxon>metagenomes</taxon>
        <taxon>ecological metagenomes</taxon>
    </lineage>
</organism>
<evidence type="ECO:0000256" key="6">
    <source>
        <dbReference type="ARBA" id="ARBA00023049"/>
    </source>
</evidence>
<evidence type="ECO:0000256" key="5">
    <source>
        <dbReference type="ARBA" id="ARBA00022833"/>
    </source>
</evidence>
<dbReference type="GO" id="GO:0008270">
    <property type="term" value="F:zinc ion binding"/>
    <property type="evidence" value="ECO:0007669"/>
    <property type="project" value="InterPro"/>
</dbReference>
<evidence type="ECO:0000256" key="2">
    <source>
        <dbReference type="ARBA" id="ARBA00005988"/>
    </source>
</evidence>
<feature type="domain" description="Peptidase M14" evidence="7">
    <location>
        <begin position="62"/>
        <end position="232"/>
    </location>
</feature>
<evidence type="ECO:0000313" key="8">
    <source>
        <dbReference type="EMBL" id="SVC29510.1"/>
    </source>
</evidence>
<comment type="cofactor">
    <cofactor evidence="1">
        <name>Zn(2+)</name>
        <dbReference type="ChEBI" id="CHEBI:29105"/>
    </cofactor>
</comment>
<protein>
    <recommendedName>
        <fullName evidence="7">Peptidase M14 domain-containing protein</fullName>
    </recommendedName>
</protein>
<keyword evidence="6" id="KW-0482">Metalloprotease</keyword>
<gene>
    <name evidence="8" type="ORF">METZ01_LOCUS282364</name>
</gene>
<evidence type="ECO:0000256" key="1">
    <source>
        <dbReference type="ARBA" id="ARBA00001947"/>
    </source>
</evidence>
<dbReference type="GO" id="GO:0004181">
    <property type="term" value="F:metallocarboxypeptidase activity"/>
    <property type="evidence" value="ECO:0007669"/>
    <property type="project" value="InterPro"/>
</dbReference>
<dbReference type="Pfam" id="PF00246">
    <property type="entry name" value="Peptidase_M14"/>
    <property type="match status" value="1"/>
</dbReference>
<dbReference type="PANTHER" id="PTHR11705">
    <property type="entry name" value="PROTEASE FAMILY M14 CARBOXYPEPTIDASE A,B"/>
    <property type="match status" value="1"/>
</dbReference>
<dbReference type="EMBL" id="UINC01083628">
    <property type="protein sequence ID" value="SVC29510.1"/>
    <property type="molecule type" value="Genomic_DNA"/>
</dbReference>
<dbReference type="PANTHER" id="PTHR11705:SF143">
    <property type="entry name" value="SLL0236 PROTEIN"/>
    <property type="match status" value="1"/>
</dbReference>
<keyword evidence="4" id="KW-0378">Hydrolase</keyword>
<feature type="non-terminal residue" evidence="8">
    <location>
        <position position="239"/>
    </location>
</feature>
<reference evidence="8" key="1">
    <citation type="submission" date="2018-05" db="EMBL/GenBank/DDBJ databases">
        <authorList>
            <person name="Lanie J.A."/>
            <person name="Ng W.-L."/>
            <person name="Kazmierczak K.M."/>
            <person name="Andrzejewski T.M."/>
            <person name="Davidsen T.M."/>
            <person name="Wayne K.J."/>
            <person name="Tettelin H."/>
            <person name="Glass J.I."/>
            <person name="Rusch D."/>
            <person name="Podicherti R."/>
            <person name="Tsui H.-C.T."/>
            <person name="Winkler M.E."/>
        </authorList>
    </citation>
    <scope>NUCLEOTIDE SEQUENCE</scope>
</reference>
<comment type="similarity">
    <text evidence="2">Belongs to the peptidase M14 family.</text>
</comment>
<dbReference type="GO" id="GO:0005615">
    <property type="term" value="C:extracellular space"/>
    <property type="evidence" value="ECO:0007669"/>
    <property type="project" value="TreeGrafter"/>
</dbReference>
<proteinExistence type="inferred from homology"/>
<keyword evidence="5" id="KW-0862">Zinc</keyword>